<gene>
    <name evidence="1" type="ORF">ACFSKW_06930</name>
</gene>
<name>A0ABW4SNS1_9ACTN</name>
<dbReference type="EMBL" id="JBHUFV010000012">
    <property type="protein sequence ID" value="MFD1931207.1"/>
    <property type="molecule type" value="Genomic_DNA"/>
</dbReference>
<accession>A0ABW4SNS1</accession>
<keyword evidence="2" id="KW-1185">Reference proteome</keyword>
<dbReference type="Proteomes" id="UP001597368">
    <property type="component" value="Unassembled WGS sequence"/>
</dbReference>
<dbReference type="RefSeq" id="WP_379570354.1">
    <property type="nucleotide sequence ID" value="NZ_JBHUFV010000012.1"/>
</dbReference>
<proteinExistence type="predicted"/>
<evidence type="ECO:0000313" key="2">
    <source>
        <dbReference type="Proteomes" id="UP001597368"/>
    </source>
</evidence>
<evidence type="ECO:0000313" key="1">
    <source>
        <dbReference type="EMBL" id="MFD1931207.1"/>
    </source>
</evidence>
<sequence length="90" mass="9759">MPIGPALELARARPDLVILVQTSGGGHVGSGRSRRWQALAPDGRTVVHRAATRTEAVDQLLATPGPLFGDPADTVLHDLWLFGVRIMWLR</sequence>
<reference evidence="2" key="1">
    <citation type="journal article" date="2019" name="Int. J. Syst. Evol. Microbiol.">
        <title>The Global Catalogue of Microorganisms (GCM) 10K type strain sequencing project: providing services to taxonomists for standard genome sequencing and annotation.</title>
        <authorList>
            <consortium name="The Broad Institute Genomics Platform"/>
            <consortium name="The Broad Institute Genome Sequencing Center for Infectious Disease"/>
            <person name="Wu L."/>
            <person name="Ma J."/>
        </authorList>
    </citation>
    <scope>NUCLEOTIDE SEQUENCE [LARGE SCALE GENOMIC DNA]</scope>
    <source>
        <strain evidence="2">ICMP 6774ER</strain>
    </source>
</reference>
<protein>
    <submittedName>
        <fullName evidence="1">Uncharacterized protein</fullName>
    </submittedName>
</protein>
<organism evidence="1 2">
    <name type="scientific">Nonomuraea mangrovi</name>
    <dbReference type="NCBI Taxonomy" id="2316207"/>
    <lineage>
        <taxon>Bacteria</taxon>
        <taxon>Bacillati</taxon>
        <taxon>Actinomycetota</taxon>
        <taxon>Actinomycetes</taxon>
        <taxon>Streptosporangiales</taxon>
        <taxon>Streptosporangiaceae</taxon>
        <taxon>Nonomuraea</taxon>
    </lineage>
</organism>
<comment type="caution">
    <text evidence="1">The sequence shown here is derived from an EMBL/GenBank/DDBJ whole genome shotgun (WGS) entry which is preliminary data.</text>
</comment>